<evidence type="ECO:0000259" key="3">
    <source>
        <dbReference type="Pfam" id="PF07282"/>
    </source>
</evidence>
<protein>
    <recommendedName>
        <fullName evidence="3">Cas12f1-like TNB domain-containing protein</fullName>
    </recommendedName>
</protein>
<dbReference type="Pfam" id="PF07282">
    <property type="entry name" value="Cas12f1-like_TNB"/>
    <property type="match status" value="1"/>
</dbReference>
<organism evidence="4 5">
    <name type="scientific">Mycolicibacterium gadium</name>
    <name type="common">Mycobacterium gadium</name>
    <dbReference type="NCBI Taxonomy" id="1794"/>
    <lineage>
        <taxon>Bacteria</taxon>
        <taxon>Bacillati</taxon>
        <taxon>Actinomycetota</taxon>
        <taxon>Actinomycetes</taxon>
        <taxon>Mycobacteriales</taxon>
        <taxon>Mycobacteriaceae</taxon>
        <taxon>Mycolicibacterium</taxon>
    </lineage>
</organism>
<dbReference type="KEGG" id="mgad:MGAD_40120"/>
<dbReference type="EMBL" id="AP022608">
    <property type="protein sequence ID" value="BBZ19677.1"/>
    <property type="molecule type" value="Genomic_DNA"/>
</dbReference>
<keyword evidence="1" id="KW-0238">DNA-binding</keyword>
<evidence type="ECO:0000256" key="2">
    <source>
        <dbReference type="SAM" id="MobiDB-lite"/>
    </source>
</evidence>
<evidence type="ECO:0000256" key="1">
    <source>
        <dbReference type="ARBA" id="ARBA00023125"/>
    </source>
</evidence>
<name>A0A7I7WSI8_MYCGU</name>
<dbReference type="AlphaFoldDB" id="A0A7I7WSI8"/>
<proteinExistence type="predicted"/>
<reference evidence="4 5" key="1">
    <citation type="journal article" date="2019" name="Emerg. Microbes Infect.">
        <title>Comprehensive subspecies identification of 175 nontuberculous mycobacteria species based on 7547 genomic profiles.</title>
        <authorList>
            <person name="Matsumoto Y."/>
            <person name="Kinjo T."/>
            <person name="Motooka D."/>
            <person name="Nabeya D."/>
            <person name="Jung N."/>
            <person name="Uechi K."/>
            <person name="Horii T."/>
            <person name="Iida T."/>
            <person name="Fujita J."/>
            <person name="Nakamura S."/>
        </authorList>
    </citation>
    <scope>NUCLEOTIDE SEQUENCE [LARGE SCALE GENOMIC DNA]</scope>
    <source>
        <strain evidence="4 5">JCM 12688</strain>
    </source>
</reference>
<feature type="domain" description="Cas12f1-like TNB" evidence="3">
    <location>
        <begin position="72"/>
        <end position="139"/>
    </location>
</feature>
<dbReference type="GO" id="GO:0003677">
    <property type="term" value="F:DNA binding"/>
    <property type="evidence" value="ECO:0007669"/>
    <property type="project" value="UniProtKB-KW"/>
</dbReference>
<feature type="region of interest" description="Disordered" evidence="2">
    <location>
        <begin position="1"/>
        <end position="51"/>
    </location>
</feature>
<gene>
    <name evidence="4" type="ORF">MGAD_40120</name>
</gene>
<feature type="region of interest" description="Disordered" evidence="2">
    <location>
        <begin position="147"/>
        <end position="187"/>
    </location>
</feature>
<evidence type="ECO:0000313" key="4">
    <source>
        <dbReference type="EMBL" id="BBZ19677.1"/>
    </source>
</evidence>
<dbReference type="InterPro" id="IPR010095">
    <property type="entry name" value="Cas12f1-like_TNB"/>
</dbReference>
<dbReference type="Proteomes" id="UP000466187">
    <property type="component" value="Chromosome"/>
</dbReference>
<sequence>MDQVLTIPRVAGGSSRPDPTPAAANSPLVNSPYNKPRPTNPKPHSDWTTKRVPLTGMLHNRRLARRIAGAGWGELRRQLSYKSQWRGGELIVADRFYASSKLCSGCGATKAKLRLSERVYHCETCGVTLDRDLNAARNLAALASQAAGGTSSPSCGATLNEPAGNPQKAGQVGSGYRHGKPRVGNAA</sequence>
<feature type="compositionally biased region" description="Polar residues" evidence="2">
    <location>
        <begin position="147"/>
        <end position="157"/>
    </location>
</feature>
<accession>A0A7I7WSI8</accession>
<evidence type="ECO:0000313" key="5">
    <source>
        <dbReference type="Proteomes" id="UP000466187"/>
    </source>
</evidence>